<gene>
    <name evidence="3" type="primary">cpcS</name>
    <name evidence="5" type="ORF">C7B82_29575</name>
</gene>
<keyword evidence="6" id="KW-1185">Reference proteome</keyword>
<organism evidence="5 6">
    <name type="scientific">Stenomitos frigidus ULC18</name>
    <dbReference type="NCBI Taxonomy" id="2107698"/>
    <lineage>
        <taxon>Bacteria</taxon>
        <taxon>Bacillati</taxon>
        <taxon>Cyanobacteriota</taxon>
        <taxon>Cyanophyceae</taxon>
        <taxon>Leptolyngbyales</taxon>
        <taxon>Leptolyngbyaceae</taxon>
        <taxon>Stenomitos</taxon>
    </lineage>
</organism>
<dbReference type="EMBL" id="PVWK01000158">
    <property type="protein sequence ID" value="PSB23930.1"/>
    <property type="molecule type" value="Genomic_DNA"/>
</dbReference>
<dbReference type="AlphaFoldDB" id="A0A2T1DTX1"/>
<protein>
    <recommendedName>
        <fullName evidence="3">Chromophore lyase CpcS/CpeS</fullName>
        <ecNumber evidence="3">4.-.-.-</ecNumber>
    </recommendedName>
</protein>
<dbReference type="Gene3D" id="2.40.128.20">
    <property type="match status" value="1"/>
</dbReference>
<keyword evidence="2 3" id="KW-0456">Lyase</keyword>
<name>A0A2T1DTX1_9CYAN</name>
<dbReference type="HAMAP" id="MF_01459">
    <property type="entry name" value="Chrphore_lyase_CpxS"/>
    <property type="match status" value="1"/>
</dbReference>
<dbReference type="OrthoDB" id="554080at2"/>
<comment type="caution">
    <text evidence="5">The sequence shown here is derived from an EMBL/GenBank/DDBJ whole genome shotgun (WGS) entry which is preliminary data.</text>
</comment>
<comment type="similarity">
    <text evidence="1 3">Belongs to the CpcS/CpeS biliprotein lyase family.</text>
</comment>
<dbReference type="EC" id="4.-.-.-" evidence="3"/>
<reference evidence="5 6" key="2">
    <citation type="submission" date="2018-03" db="EMBL/GenBank/DDBJ databases">
        <title>The ancient ancestry and fast evolution of plastids.</title>
        <authorList>
            <person name="Moore K.R."/>
            <person name="Magnabosco C."/>
            <person name="Momper L."/>
            <person name="Gold D.A."/>
            <person name="Bosak T."/>
            <person name="Fournier G.P."/>
        </authorList>
    </citation>
    <scope>NUCLEOTIDE SEQUENCE [LARGE SCALE GENOMIC DNA]</scope>
    <source>
        <strain evidence="5 6">ULC18</strain>
    </source>
</reference>
<evidence type="ECO:0000313" key="6">
    <source>
        <dbReference type="Proteomes" id="UP000239576"/>
    </source>
</evidence>
<sequence>MDAMEFFELSTGQWRSQRTTHHLAFKRAEMGESEIHIEVLAVGDPKVLEICELHDVDPSLAIGGAFVSWQGSMGWDRNEENHAGSTVFVLVPDADQPQQGKLLRERGYAEIVPVIGQYHIDDDNGLVLTTEYETMSSTERFWFANPSLRLRTSTVKRFGGFSTATFCTEFRVESTVDDASSVDGTDRSSLPSDQVQPGSEATKPFSFFGW</sequence>
<proteinExistence type="inferred from homology"/>
<evidence type="ECO:0000256" key="4">
    <source>
        <dbReference type="SAM" id="MobiDB-lite"/>
    </source>
</evidence>
<feature type="compositionally biased region" description="Polar residues" evidence="4">
    <location>
        <begin position="187"/>
        <end position="199"/>
    </location>
</feature>
<dbReference type="GO" id="GO:0016829">
    <property type="term" value="F:lyase activity"/>
    <property type="evidence" value="ECO:0007669"/>
    <property type="project" value="UniProtKB-KW"/>
</dbReference>
<evidence type="ECO:0000256" key="2">
    <source>
        <dbReference type="ARBA" id="ARBA00023239"/>
    </source>
</evidence>
<evidence type="ECO:0000256" key="1">
    <source>
        <dbReference type="ARBA" id="ARBA00010681"/>
    </source>
</evidence>
<reference evidence="6" key="1">
    <citation type="submission" date="2018-02" db="EMBL/GenBank/DDBJ databases">
        <authorList>
            <person name="Moore K."/>
            <person name="Momper L."/>
        </authorList>
    </citation>
    <scope>NUCLEOTIDE SEQUENCE [LARGE SCALE GENOMIC DNA]</scope>
    <source>
        <strain evidence="6">ULC18</strain>
    </source>
</reference>
<dbReference type="InterPro" id="IPR012674">
    <property type="entry name" value="Calycin"/>
</dbReference>
<feature type="region of interest" description="Disordered" evidence="4">
    <location>
        <begin position="178"/>
        <end position="210"/>
    </location>
</feature>
<dbReference type="Pfam" id="PF09367">
    <property type="entry name" value="CpeS"/>
    <property type="match status" value="1"/>
</dbReference>
<comment type="function">
    <text evidence="3">Covalently attaches a chromophore to Cys residue(s) of phycobiliproteins.</text>
</comment>
<evidence type="ECO:0000313" key="5">
    <source>
        <dbReference type="EMBL" id="PSB23930.1"/>
    </source>
</evidence>
<dbReference type="Proteomes" id="UP000239576">
    <property type="component" value="Unassembled WGS sequence"/>
</dbReference>
<accession>A0A2T1DTX1</accession>
<dbReference type="InterPro" id="IPR018536">
    <property type="entry name" value="CpcS/CpeS"/>
</dbReference>
<dbReference type="CDD" id="cd19433">
    <property type="entry name" value="lipocalin_CpcS-CpeS"/>
    <property type="match status" value="1"/>
</dbReference>
<dbReference type="GO" id="GO:0017006">
    <property type="term" value="P:protein-tetrapyrrole linkage"/>
    <property type="evidence" value="ECO:0007669"/>
    <property type="project" value="UniProtKB-UniRule"/>
</dbReference>
<evidence type="ECO:0000256" key="3">
    <source>
        <dbReference type="HAMAP-Rule" id="MF_01459"/>
    </source>
</evidence>